<sequence>MTADRPETHRWATALLSRSVRGSVRRGLGGVWVRGALPPGGAVLAPNHHSWWDGYVLREVALWAGADFSVLMTAGQLTRFPFLRRLGALRAGEVRAGVRRAKSGWLVVFPEGALQPAGPLRGAAPGAGWTARAAGVPLVPVALRVTLRGAQWPEAHVRFGPPVSAADLPAAIQHELAALDAELLASDPERPLAGYLRAVPGRQSRSARVDLPSRLLTFITGDRA</sequence>
<gene>
    <name evidence="2" type="ORF">C8263_12515</name>
</gene>
<dbReference type="GO" id="GO:0016746">
    <property type="term" value="F:acyltransferase activity"/>
    <property type="evidence" value="ECO:0007669"/>
    <property type="project" value="UniProtKB-KW"/>
</dbReference>
<name>A0A2T3W6A9_9DEIO</name>
<evidence type="ECO:0000313" key="2">
    <source>
        <dbReference type="EMBL" id="PTA67392.1"/>
    </source>
</evidence>
<evidence type="ECO:0000313" key="3">
    <source>
        <dbReference type="Proteomes" id="UP000240317"/>
    </source>
</evidence>
<keyword evidence="2" id="KW-0808">Transferase</keyword>
<dbReference type="AlphaFoldDB" id="A0A2T3W6A9"/>
<dbReference type="EMBL" id="PYSV01000012">
    <property type="protein sequence ID" value="PTA67392.1"/>
    <property type="molecule type" value="Genomic_DNA"/>
</dbReference>
<keyword evidence="2" id="KW-0012">Acyltransferase</keyword>
<dbReference type="Pfam" id="PF01553">
    <property type="entry name" value="Acyltransferase"/>
    <property type="match status" value="1"/>
</dbReference>
<dbReference type="InterPro" id="IPR002123">
    <property type="entry name" value="Plipid/glycerol_acylTrfase"/>
</dbReference>
<reference evidence="2 3" key="1">
    <citation type="submission" date="2018-03" db="EMBL/GenBank/DDBJ databases">
        <title>Draft genome of Deinococcus sp. OD32.</title>
        <authorList>
            <person name="Wang X.-P."/>
            <person name="Du Z.-J."/>
        </authorList>
    </citation>
    <scope>NUCLEOTIDE SEQUENCE [LARGE SCALE GENOMIC DNA]</scope>
    <source>
        <strain evidence="2 3">OD32</strain>
    </source>
</reference>
<comment type="caution">
    <text evidence="2">The sequence shown here is derived from an EMBL/GenBank/DDBJ whole genome shotgun (WGS) entry which is preliminary data.</text>
</comment>
<accession>A0A2T3W6A9</accession>
<protein>
    <submittedName>
        <fullName evidence="2">1-acyl-sn-glycerol-3-phosphate acyltransferase</fullName>
    </submittedName>
</protein>
<dbReference type="CDD" id="cd06551">
    <property type="entry name" value="LPLAT"/>
    <property type="match status" value="1"/>
</dbReference>
<organism evidence="2 3">
    <name type="scientific">Deinococcus arcticus</name>
    <dbReference type="NCBI Taxonomy" id="2136176"/>
    <lineage>
        <taxon>Bacteria</taxon>
        <taxon>Thermotogati</taxon>
        <taxon>Deinococcota</taxon>
        <taxon>Deinococci</taxon>
        <taxon>Deinococcales</taxon>
        <taxon>Deinococcaceae</taxon>
        <taxon>Deinococcus</taxon>
    </lineage>
</organism>
<feature type="domain" description="Phospholipid/glycerol acyltransferase" evidence="1">
    <location>
        <begin position="42"/>
        <end position="146"/>
    </location>
</feature>
<keyword evidence="3" id="KW-1185">Reference proteome</keyword>
<dbReference type="OrthoDB" id="152799at2"/>
<dbReference type="SMART" id="SM00563">
    <property type="entry name" value="PlsC"/>
    <property type="match status" value="1"/>
</dbReference>
<dbReference type="SUPFAM" id="SSF69593">
    <property type="entry name" value="Glycerol-3-phosphate (1)-acyltransferase"/>
    <property type="match status" value="1"/>
</dbReference>
<dbReference type="RefSeq" id="WP_107138476.1">
    <property type="nucleotide sequence ID" value="NZ_PYSV01000012.1"/>
</dbReference>
<proteinExistence type="predicted"/>
<evidence type="ECO:0000259" key="1">
    <source>
        <dbReference type="SMART" id="SM00563"/>
    </source>
</evidence>
<dbReference type="Proteomes" id="UP000240317">
    <property type="component" value="Unassembled WGS sequence"/>
</dbReference>